<dbReference type="EMBL" id="ACCL02000003">
    <property type="protein sequence ID" value="EET62210.1"/>
    <property type="molecule type" value="Genomic_DNA"/>
</dbReference>
<gene>
    <name evidence="2" type="ORF">BRYFOR_05874</name>
</gene>
<dbReference type="Pfam" id="PF13320">
    <property type="entry name" value="GH123_cat"/>
    <property type="match status" value="1"/>
</dbReference>
<name>C6LB79_9FIRM</name>
<evidence type="ECO:0000313" key="3">
    <source>
        <dbReference type="Proteomes" id="UP000005561"/>
    </source>
</evidence>
<dbReference type="STRING" id="168384.SAMN05660368_01347"/>
<organism evidence="2 3">
    <name type="scientific">Marvinbryantia formatexigens DSM 14469</name>
    <dbReference type="NCBI Taxonomy" id="478749"/>
    <lineage>
        <taxon>Bacteria</taxon>
        <taxon>Bacillati</taxon>
        <taxon>Bacillota</taxon>
        <taxon>Clostridia</taxon>
        <taxon>Lachnospirales</taxon>
        <taxon>Lachnospiraceae</taxon>
        <taxon>Marvinbryantia</taxon>
    </lineage>
</organism>
<keyword evidence="3" id="KW-1185">Reference proteome</keyword>
<dbReference type="InterPro" id="IPR025150">
    <property type="entry name" value="GH123_cat"/>
</dbReference>
<proteinExistence type="predicted"/>
<dbReference type="OrthoDB" id="197680at2"/>
<feature type="domain" description="Glycoside hydrolase 123 catalytic" evidence="1">
    <location>
        <begin position="181"/>
        <end position="511"/>
    </location>
</feature>
<dbReference type="eggNOG" id="ENOG502Z7VY">
    <property type="taxonomic scope" value="Bacteria"/>
</dbReference>
<protein>
    <recommendedName>
        <fullName evidence="1">Glycoside hydrolase 123 catalytic domain-containing protein</fullName>
    </recommendedName>
</protein>
<evidence type="ECO:0000259" key="1">
    <source>
        <dbReference type="Pfam" id="PF13320"/>
    </source>
</evidence>
<dbReference type="RefSeq" id="WP_006860671.1">
    <property type="nucleotide sequence ID" value="NZ_ACCL02000003.1"/>
</dbReference>
<dbReference type="AlphaFoldDB" id="C6LB79"/>
<reference evidence="2" key="1">
    <citation type="submission" date="2009-07" db="EMBL/GenBank/DDBJ databases">
        <authorList>
            <person name="Weinstock G."/>
            <person name="Sodergren E."/>
            <person name="Clifton S."/>
            <person name="Fulton L."/>
            <person name="Fulton B."/>
            <person name="Courtney L."/>
            <person name="Fronick C."/>
            <person name="Harrison M."/>
            <person name="Strong C."/>
            <person name="Farmer C."/>
            <person name="Delahaunty K."/>
            <person name="Markovic C."/>
            <person name="Hall O."/>
            <person name="Minx P."/>
            <person name="Tomlinson C."/>
            <person name="Mitreva M."/>
            <person name="Nelson J."/>
            <person name="Hou S."/>
            <person name="Wollam A."/>
            <person name="Pepin K.H."/>
            <person name="Johnson M."/>
            <person name="Bhonagiri V."/>
            <person name="Nash W.E."/>
            <person name="Warren W."/>
            <person name="Chinwalla A."/>
            <person name="Mardis E.R."/>
            <person name="Wilson R.K."/>
        </authorList>
    </citation>
    <scope>NUCLEOTIDE SEQUENCE [LARGE SCALE GENOMIC DNA]</scope>
    <source>
        <strain evidence="2">DSM 14469</strain>
    </source>
</reference>
<comment type="caution">
    <text evidence="2">The sequence shown here is derived from an EMBL/GenBank/DDBJ whole genome shotgun (WGS) entry which is preliminary data.</text>
</comment>
<dbReference type="Proteomes" id="UP000005561">
    <property type="component" value="Unassembled WGS sequence"/>
</dbReference>
<sequence length="566" mass="64633">MEQFRFKTISSMEKVFPAKEPSDEGMSGKLSALRGETVSFQIAYYWGGRRKQRGYVSVDVPEGITARVRTVNLVPCSYPCHLRRDDGYLVTNPGLYPDLLTEITEFGFPLISGQWRSLWIDLEVGELAKAGMCQVKVELEASIKGEAESLNEALSLKEKAEISLEVLSAALPELPIPHTEWFHCDCLANYYQVEVFSEEHWQIIENFVAHAVKRGCNTLLTPVFTPPLDTAAGGERRTVQLVDITVTENGYEFGYERFERWVAMCQRCGIKYFEISHLFSQWGAIAAPKIMGKVNGEERRIFGWETKSNSPEYADFLHAFLDSFLKELKKLKIDKQCFFHISDEPVPEQLPSYLAAKNIVKEQLKGYRIIDALSDYKFYETGAAEEPICANDHIGPFLENRPKRLWTYYCTAQAVDVSNRFIAQPGFRTRILGMQLYKFEIDGFLQWGYNFYNSEYSLYPINPYQCTDADGAFPSGDPFLVYPGKDGQPEDSIRCMLMEETMNDLRAMKYLESLTDRETVLSCLDEAEYGELTFDKYPQSITYLTKVRENINAAIKANGFPPHSPL</sequence>
<evidence type="ECO:0000313" key="2">
    <source>
        <dbReference type="EMBL" id="EET62210.1"/>
    </source>
</evidence>
<accession>C6LB79</accession>